<evidence type="ECO:0000256" key="4">
    <source>
        <dbReference type="ARBA" id="ARBA00022801"/>
    </source>
</evidence>
<dbReference type="GO" id="GO:0005737">
    <property type="term" value="C:cytoplasm"/>
    <property type="evidence" value="ECO:0007669"/>
    <property type="project" value="TreeGrafter"/>
</dbReference>
<evidence type="ECO:0000256" key="1">
    <source>
        <dbReference type="ARBA" id="ARBA00001946"/>
    </source>
</evidence>
<reference evidence="10 11" key="1">
    <citation type="journal article" date="2017" name="BMC Biol.">
        <title>Genomic innovations, transcriptional plasticity and gene loss underlying the evolution and divergence of two highly polyphagous and invasive Helicoverpa pest species.</title>
        <authorList>
            <person name="Pearce S.L."/>
            <person name="Clarke D.F."/>
            <person name="East P.D."/>
            <person name="Elfekih S."/>
            <person name="Gordon K.H."/>
            <person name="Jermiin L.S."/>
            <person name="McGaughran A."/>
            <person name="Oakeshott J.G."/>
            <person name="Papanikolaou A."/>
            <person name="Perera O.P."/>
            <person name="Rane R.V."/>
            <person name="Richards S."/>
            <person name="Tay W.T."/>
            <person name="Walsh T.K."/>
            <person name="Anderson A."/>
            <person name="Anderson C.J."/>
            <person name="Asgari S."/>
            <person name="Board P.G."/>
            <person name="Bretschneider A."/>
            <person name="Campbell P.M."/>
            <person name="Chertemps T."/>
            <person name="Christeller J.T."/>
            <person name="Coppin C.W."/>
            <person name="Downes S.J."/>
            <person name="Duan G."/>
            <person name="Farnsworth C.A."/>
            <person name="Good R.T."/>
            <person name="Han L.B."/>
            <person name="Han Y.C."/>
            <person name="Hatje K."/>
            <person name="Horne I."/>
            <person name="Huang Y.P."/>
            <person name="Hughes D.S."/>
            <person name="Jacquin-Joly E."/>
            <person name="James W."/>
            <person name="Jhangiani S."/>
            <person name="Kollmar M."/>
            <person name="Kuwar S.S."/>
            <person name="Li S."/>
            <person name="Liu N.Y."/>
            <person name="Maibeche M.T."/>
            <person name="Miller J.R."/>
            <person name="Montagne N."/>
            <person name="Perry T."/>
            <person name="Qu J."/>
            <person name="Song S.V."/>
            <person name="Sutton G.G."/>
            <person name="Vogel H."/>
            <person name="Walenz B.P."/>
            <person name="Xu W."/>
            <person name="Zhang H.J."/>
            <person name="Zou Z."/>
            <person name="Batterham P."/>
            <person name="Edwards O.R."/>
            <person name="Feyereisen R."/>
            <person name="Gibbs R.A."/>
            <person name="Heckel D.G."/>
            <person name="McGrath A."/>
            <person name="Robin C."/>
            <person name="Scherer S.E."/>
            <person name="Worley K.C."/>
            <person name="Wu Y.D."/>
        </authorList>
    </citation>
    <scope>NUCLEOTIDE SEQUENCE [LARGE SCALE GENOMIC DNA]</scope>
    <source>
        <strain evidence="10">Harm_GR_Male_#8</strain>
        <tissue evidence="10">Whole organism</tissue>
    </source>
</reference>
<evidence type="ECO:0000256" key="6">
    <source>
        <dbReference type="ARBA" id="ARBA00022842"/>
    </source>
</evidence>
<evidence type="ECO:0000256" key="8">
    <source>
        <dbReference type="SAM" id="MobiDB-lite"/>
    </source>
</evidence>
<feature type="compositionally biased region" description="Acidic residues" evidence="8">
    <location>
        <begin position="161"/>
        <end position="175"/>
    </location>
</feature>
<evidence type="ECO:0000256" key="3">
    <source>
        <dbReference type="ARBA" id="ARBA00022723"/>
    </source>
</evidence>
<keyword evidence="11" id="KW-1185">Reference proteome</keyword>
<dbReference type="InterPro" id="IPR040393">
    <property type="entry name" value="TREX1/2"/>
</dbReference>
<evidence type="ECO:0000256" key="7">
    <source>
        <dbReference type="ARBA" id="ARBA00025769"/>
    </source>
</evidence>
<feature type="region of interest" description="Disordered" evidence="8">
    <location>
        <begin position="161"/>
        <end position="183"/>
    </location>
</feature>
<evidence type="ECO:0000313" key="10">
    <source>
        <dbReference type="EMBL" id="PZC75740.1"/>
    </source>
</evidence>
<accession>A0A2W1BSK7</accession>
<proteinExistence type="inferred from homology"/>
<evidence type="ECO:0000256" key="2">
    <source>
        <dbReference type="ARBA" id="ARBA00022722"/>
    </source>
</evidence>
<dbReference type="EMBL" id="KZ149984">
    <property type="protein sequence ID" value="PZC75740.1"/>
    <property type="molecule type" value="Genomic_DNA"/>
</dbReference>
<evidence type="ECO:0000313" key="11">
    <source>
        <dbReference type="Proteomes" id="UP000249218"/>
    </source>
</evidence>
<keyword evidence="5" id="KW-0269">Exonuclease</keyword>
<dbReference type="OrthoDB" id="10250935at2759"/>
<dbReference type="Gene3D" id="3.30.420.10">
    <property type="entry name" value="Ribonuclease H-like superfamily/Ribonuclease H"/>
    <property type="match status" value="1"/>
</dbReference>
<comment type="cofactor">
    <cofactor evidence="1">
        <name>Mg(2+)</name>
        <dbReference type="ChEBI" id="CHEBI:18420"/>
    </cofactor>
</comment>
<gene>
    <name evidence="10" type="primary">HaOG205714</name>
    <name evidence="10" type="ORF">B5X24_HaOG205714</name>
</gene>
<dbReference type="GO" id="GO:0008296">
    <property type="term" value="F:3'-5'-DNA exonuclease activity"/>
    <property type="evidence" value="ECO:0007669"/>
    <property type="project" value="TreeGrafter"/>
</dbReference>
<dbReference type="PANTHER" id="PTHR13058">
    <property type="entry name" value="THREE PRIME REPAIR EXONUCLEASE 1, 2"/>
    <property type="match status" value="1"/>
</dbReference>
<dbReference type="InterPro" id="IPR036397">
    <property type="entry name" value="RNaseH_sf"/>
</dbReference>
<dbReference type="Proteomes" id="UP000249218">
    <property type="component" value="Unassembled WGS sequence"/>
</dbReference>
<keyword evidence="6" id="KW-0460">Magnesium</keyword>
<feature type="domain" description="Exonuclease" evidence="9">
    <location>
        <begin position="8"/>
        <end position="256"/>
    </location>
</feature>
<keyword evidence="2" id="KW-0540">Nuclease</keyword>
<dbReference type="AlphaFoldDB" id="A0A2W1BSK7"/>
<evidence type="ECO:0000256" key="5">
    <source>
        <dbReference type="ARBA" id="ARBA00022839"/>
    </source>
</evidence>
<dbReference type="PANTHER" id="PTHR13058:SF19">
    <property type="entry name" value="LD40940P"/>
    <property type="match status" value="1"/>
</dbReference>
<name>A0A2W1BSK7_HELAM</name>
<keyword evidence="4" id="KW-0378">Hydrolase</keyword>
<dbReference type="GO" id="GO:0046872">
    <property type="term" value="F:metal ion binding"/>
    <property type="evidence" value="ECO:0007669"/>
    <property type="project" value="UniProtKB-KW"/>
</dbReference>
<dbReference type="InterPro" id="IPR012337">
    <property type="entry name" value="RNaseH-like_sf"/>
</dbReference>
<organism evidence="10 11">
    <name type="scientific">Helicoverpa armigera</name>
    <name type="common">Cotton bollworm</name>
    <name type="synonym">Heliothis armigera</name>
    <dbReference type="NCBI Taxonomy" id="29058"/>
    <lineage>
        <taxon>Eukaryota</taxon>
        <taxon>Metazoa</taxon>
        <taxon>Ecdysozoa</taxon>
        <taxon>Arthropoda</taxon>
        <taxon>Hexapoda</taxon>
        <taxon>Insecta</taxon>
        <taxon>Pterygota</taxon>
        <taxon>Neoptera</taxon>
        <taxon>Endopterygota</taxon>
        <taxon>Lepidoptera</taxon>
        <taxon>Glossata</taxon>
        <taxon>Ditrysia</taxon>
        <taxon>Noctuoidea</taxon>
        <taxon>Noctuidae</taxon>
        <taxon>Heliothinae</taxon>
        <taxon>Helicoverpa</taxon>
    </lineage>
</organism>
<dbReference type="SUPFAM" id="SSF53098">
    <property type="entry name" value="Ribonuclease H-like"/>
    <property type="match status" value="1"/>
</dbReference>
<dbReference type="GO" id="GO:0003676">
    <property type="term" value="F:nucleic acid binding"/>
    <property type="evidence" value="ECO:0007669"/>
    <property type="project" value="InterPro"/>
</dbReference>
<keyword evidence="3" id="KW-0479">Metal-binding</keyword>
<protein>
    <recommendedName>
        <fullName evidence="9">Exonuclease domain-containing protein</fullName>
    </recommendedName>
</protein>
<comment type="similarity">
    <text evidence="7">Belongs to the exonuclease superfamily. TREX family.</text>
</comment>
<sequence>MASKKIATYVFLDIQTTNYPETVHGEVRITELCMIAVKRAHVEGYENQPPIQNKIKMYFNPEKKVDTKISRMNGLTQAFLKHEAEFNKDVFNLMNSFINCLKKPVCLIAHNALKFHFPVLKFHFRRMNVEFPNDLMCTDSIYCLFDILEPEFYEGPREITEENYDDESEDSDSPEGIDRKNELADMERRTKKAKIGPSRYDHLKRPIFYTLGPRNSYKLHDIYERVIKYEKEDMEAEAICEKLMKIATAKSDDFAAWVDRNHCKFNEVPEMIM</sequence>
<evidence type="ECO:0000259" key="9">
    <source>
        <dbReference type="SMART" id="SM00479"/>
    </source>
</evidence>
<dbReference type="InterPro" id="IPR013520">
    <property type="entry name" value="Ribonucl_H"/>
</dbReference>
<dbReference type="SMART" id="SM00479">
    <property type="entry name" value="EXOIII"/>
    <property type="match status" value="1"/>
</dbReference>
<dbReference type="GO" id="GO:0006308">
    <property type="term" value="P:DNA catabolic process"/>
    <property type="evidence" value="ECO:0007669"/>
    <property type="project" value="TreeGrafter"/>
</dbReference>